<evidence type="ECO:0000313" key="1">
    <source>
        <dbReference type="EMBL" id="QAY64590.1"/>
    </source>
</evidence>
<proteinExistence type="predicted"/>
<gene>
    <name evidence="1" type="ORF">ET495_16845</name>
</gene>
<name>A0A4P6ENX9_9MICO</name>
<dbReference type="EMBL" id="CP035495">
    <property type="protein sequence ID" value="QAY64590.1"/>
    <property type="molecule type" value="Genomic_DNA"/>
</dbReference>
<evidence type="ECO:0000313" key="2">
    <source>
        <dbReference type="Proteomes" id="UP000291758"/>
    </source>
</evidence>
<accession>A0A4P6ENX9</accession>
<keyword evidence="2" id="KW-1185">Reference proteome</keyword>
<dbReference type="AlphaFoldDB" id="A0A4P6ENX9"/>
<dbReference type="RefSeq" id="WP_129205732.1">
    <property type="nucleotide sequence ID" value="NZ_CP035495.1"/>
</dbReference>
<dbReference type="Proteomes" id="UP000291758">
    <property type="component" value="Chromosome"/>
</dbReference>
<dbReference type="KEGG" id="xyl:ET495_16845"/>
<organism evidence="1 2">
    <name type="scientific">Xylanimonas allomyrinae</name>
    <dbReference type="NCBI Taxonomy" id="2509459"/>
    <lineage>
        <taxon>Bacteria</taxon>
        <taxon>Bacillati</taxon>
        <taxon>Actinomycetota</taxon>
        <taxon>Actinomycetes</taxon>
        <taxon>Micrococcales</taxon>
        <taxon>Promicromonosporaceae</taxon>
        <taxon>Xylanimonas</taxon>
    </lineage>
</organism>
<sequence length="258" mass="26170">MRITPYVTTIARAVTGGAVVLAVTAGALASTGARTQARYEAAMHVHAAEVARLDTDDAALRAAVAEARRLLADTDGTVAYSPTRTTLAAAIAQAERADDAAAESQAARPGRSLETAEAAIRAVQRARTAQRDAGKELSMAVTMVGDSHATFVLDQAVARAADARTALDAAVGEGERTLADTAGRVPDDAVRQDLRDALAVAAALPATPRDESVAGFDETAAQHAAVQADVVARTAAARRAASGEAGAGHGDTAPADRA</sequence>
<reference evidence="1 2" key="1">
    <citation type="submission" date="2019-01" db="EMBL/GenBank/DDBJ databases">
        <title>Genome sequencing of strain 2JSPR-7.</title>
        <authorList>
            <person name="Heo J."/>
            <person name="Kim S.-J."/>
            <person name="Kim J.-S."/>
            <person name="Hong S.-B."/>
            <person name="Kwon S.-W."/>
        </authorList>
    </citation>
    <scope>NUCLEOTIDE SEQUENCE [LARGE SCALE GENOMIC DNA]</scope>
    <source>
        <strain evidence="1 2">2JSPR-7</strain>
    </source>
</reference>
<protein>
    <submittedName>
        <fullName evidence="1">Uncharacterized protein</fullName>
    </submittedName>
</protein>